<organism evidence="1 3">
    <name type="scientific">Rotaria magnacalcarata</name>
    <dbReference type="NCBI Taxonomy" id="392030"/>
    <lineage>
        <taxon>Eukaryota</taxon>
        <taxon>Metazoa</taxon>
        <taxon>Spiralia</taxon>
        <taxon>Gnathifera</taxon>
        <taxon>Rotifera</taxon>
        <taxon>Eurotatoria</taxon>
        <taxon>Bdelloidea</taxon>
        <taxon>Philodinida</taxon>
        <taxon>Philodinidae</taxon>
        <taxon>Rotaria</taxon>
    </lineage>
</organism>
<dbReference type="EMBL" id="CAJOBJ010100804">
    <property type="protein sequence ID" value="CAF4586747.1"/>
    <property type="molecule type" value="Genomic_DNA"/>
</dbReference>
<dbReference type="SUPFAM" id="SSF52833">
    <property type="entry name" value="Thioredoxin-like"/>
    <property type="match status" value="1"/>
</dbReference>
<dbReference type="InterPro" id="IPR036249">
    <property type="entry name" value="Thioredoxin-like_sf"/>
</dbReference>
<dbReference type="AlphaFoldDB" id="A0A8S2YXX3"/>
<reference evidence="1" key="1">
    <citation type="submission" date="2021-02" db="EMBL/GenBank/DDBJ databases">
        <authorList>
            <person name="Nowell W R."/>
        </authorList>
    </citation>
    <scope>NUCLEOTIDE SEQUENCE</scope>
</reference>
<protein>
    <submittedName>
        <fullName evidence="1">Uncharacterized protein</fullName>
    </submittedName>
</protein>
<feature type="non-terminal residue" evidence="1">
    <location>
        <position position="66"/>
    </location>
</feature>
<comment type="caution">
    <text evidence="1">The sequence shown here is derived from an EMBL/GenBank/DDBJ whole genome shotgun (WGS) entry which is preliminary data.</text>
</comment>
<dbReference type="Pfam" id="PF13848">
    <property type="entry name" value="Thioredoxin_6"/>
    <property type="match status" value="1"/>
</dbReference>
<feature type="non-terminal residue" evidence="1">
    <location>
        <position position="1"/>
    </location>
</feature>
<gene>
    <name evidence="1" type="ORF">GIL414_LOCUS38316</name>
    <name evidence="2" type="ORF">SMN809_LOCUS53018</name>
</gene>
<dbReference type="Gene3D" id="3.40.30.10">
    <property type="entry name" value="Glutaredoxin"/>
    <property type="match status" value="1"/>
</dbReference>
<evidence type="ECO:0000313" key="1">
    <source>
        <dbReference type="EMBL" id="CAF4586747.1"/>
    </source>
</evidence>
<sequence length="66" mass="7531">TLFVSIDSDDEENERVLEFFGLKTSDVPAVRLITLKDEMSKFKPESSEIKSEVLVDFVKAFFDGKL</sequence>
<name>A0A8S2YXX3_9BILA</name>
<evidence type="ECO:0000313" key="2">
    <source>
        <dbReference type="EMBL" id="CAF4927441.1"/>
    </source>
</evidence>
<dbReference type="Proteomes" id="UP000676336">
    <property type="component" value="Unassembled WGS sequence"/>
</dbReference>
<dbReference type="EMBL" id="CAJOBI010181335">
    <property type="protein sequence ID" value="CAF4927441.1"/>
    <property type="molecule type" value="Genomic_DNA"/>
</dbReference>
<dbReference type="CDD" id="cd02982">
    <property type="entry name" value="PDI_b'_family"/>
    <property type="match status" value="1"/>
</dbReference>
<evidence type="ECO:0000313" key="3">
    <source>
        <dbReference type="Proteomes" id="UP000681720"/>
    </source>
</evidence>
<dbReference type="Proteomes" id="UP000681720">
    <property type="component" value="Unassembled WGS sequence"/>
</dbReference>
<accession>A0A8S2YXX3</accession>
<proteinExistence type="predicted"/>